<organism evidence="1 2">
    <name type="scientific">Vallitalea maricola</name>
    <dbReference type="NCBI Taxonomy" id="3074433"/>
    <lineage>
        <taxon>Bacteria</taxon>
        <taxon>Bacillati</taxon>
        <taxon>Bacillota</taxon>
        <taxon>Clostridia</taxon>
        <taxon>Lachnospirales</taxon>
        <taxon>Vallitaleaceae</taxon>
        <taxon>Vallitalea</taxon>
    </lineage>
</organism>
<dbReference type="EMBL" id="BTPU01000018">
    <property type="protein sequence ID" value="GMQ61948.1"/>
    <property type="molecule type" value="Genomic_DNA"/>
</dbReference>
<comment type="caution">
    <text evidence="1">The sequence shown here is derived from an EMBL/GenBank/DDBJ whole genome shotgun (WGS) entry which is preliminary data.</text>
</comment>
<keyword evidence="2" id="KW-1185">Reference proteome</keyword>
<protein>
    <submittedName>
        <fullName evidence="1">Uncharacterized protein</fullName>
    </submittedName>
</protein>
<reference evidence="1" key="1">
    <citation type="submission" date="2023-09" db="EMBL/GenBank/DDBJ databases">
        <title>Vallitalea sediminicola and Vallitalea maricola sp. nov., anaerobic bacteria isolated from marine sediment.</title>
        <authorList>
            <person name="Hirano S."/>
            <person name="Maeda A."/>
            <person name="Terahara T."/>
            <person name="Mori K."/>
            <person name="Hamada M."/>
            <person name="Matsumoto R."/>
            <person name="Kobayashi T."/>
        </authorList>
    </citation>
    <scope>NUCLEOTIDE SEQUENCE</scope>
    <source>
        <strain evidence="1">AN17-2</strain>
    </source>
</reference>
<proteinExistence type="predicted"/>
<sequence>MLGHKSQYLRVSVIMSICLIGLVAYNLYSREKIPELIQGAEYTILASNESGMHCIQSDYSAFMILPPGNTVRIQIFQKGTKKAKLITKGIIVEYSVNDNTTSADKNNFWQYAKDYGYDLKPGEGITGNTLSGVCSLSKDKHYFIADMIPVTPYKDNETTMNPYQTLTVTVKNAKSGDILAKEDAVVVPVSDEMLCSNCHGLTDTNKNILLTHDSLEGTNLYVDLQNGKRYKCSACHEDNSVSYVMHSTHAQLMSLSDLAIKCYNCHPGPVTQCNRGVMAAAGLECSNTKCHGNMENVAQSQKMGRVPWLEEPDCSNCHGELYASNEGKLYSQSFLMNGPDDMNGFITCITCHNSPHAEWPSLNPIDNILPIKVTHEVGFIKKCGACHEPLGNKIHGFEEGE</sequence>
<dbReference type="Proteomes" id="UP001374599">
    <property type="component" value="Unassembled WGS sequence"/>
</dbReference>
<evidence type="ECO:0000313" key="1">
    <source>
        <dbReference type="EMBL" id="GMQ61948.1"/>
    </source>
</evidence>
<name>A0ACB5UJ54_9FIRM</name>
<gene>
    <name evidence="1" type="ORF">AN2V17_11780</name>
</gene>
<evidence type="ECO:0000313" key="2">
    <source>
        <dbReference type="Proteomes" id="UP001374599"/>
    </source>
</evidence>
<accession>A0ACB5UJ54</accession>